<dbReference type="InterPro" id="IPR029044">
    <property type="entry name" value="Nucleotide-diphossugar_trans"/>
</dbReference>
<dbReference type="Proteomes" id="UP000023774">
    <property type="component" value="Unassembled WGS sequence"/>
</dbReference>
<evidence type="ECO:0000313" key="3">
    <source>
        <dbReference type="Proteomes" id="UP000023774"/>
    </source>
</evidence>
<dbReference type="RefSeq" id="WP_005173714.1">
    <property type="nucleotide sequence ID" value="NZ_KB850035.1"/>
</dbReference>
<comment type="caution">
    <text evidence="2">The sequence shown here is derived from an EMBL/GenBank/DDBJ whole genome shotgun (WGS) entry which is preliminary data.</text>
</comment>
<dbReference type="PATRIC" id="fig|1217709.3.peg.2665"/>
<dbReference type="SUPFAM" id="SSF53448">
    <property type="entry name" value="Nucleotide-diphospho-sugar transferases"/>
    <property type="match status" value="1"/>
</dbReference>
<dbReference type="OrthoDB" id="6813549at2"/>
<dbReference type="AlphaFoldDB" id="N9KMB3"/>
<dbReference type="CDD" id="cd00761">
    <property type="entry name" value="Glyco_tranf_GTA_type"/>
    <property type="match status" value="1"/>
</dbReference>
<gene>
    <name evidence="2" type="ORF">F906_02749</name>
</gene>
<dbReference type="Pfam" id="PF00535">
    <property type="entry name" value="Glycos_transf_2"/>
    <property type="match status" value="1"/>
</dbReference>
<dbReference type="HOGENOM" id="CLU_025996_25_0_6"/>
<dbReference type="InterPro" id="IPR001173">
    <property type="entry name" value="Glyco_trans_2-like"/>
</dbReference>
<keyword evidence="3" id="KW-1185">Reference proteome</keyword>
<proteinExistence type="predicted"/>
<sequence length="311" mass="36507">MNFLLSIVIPVFNVEKYLDECLLSVLKNKPVNVEIITVNDGSNDRSREILSKYKEKILILDKENGGLSSARNYGAEYASGEYIYFLDSDDLVSEDFYLKTIPLLISKKIDIFLFSAITFNDGDDARLFDNNKYLRHTDGYMSAIDYFTNAVSRRKYFVQACMYIFKREKYNRINFINGILHEDNPFTTAILNFDPCAKAYICKDSLYLRRMREGSIMKTVVKKRNFIGYFSGCEYLVEFKKEYNINVKEFDYFVNHLFHASMLALYKSNCEISNHEKKDIKLFLKKNNLNLLSKILALYPNLFFFYGFLKK</sequence>
<protein>
    <recommendedName>
        <fullName evidence="1">Glycosyltransferase 2-like domain-containing protein</fullName>
    </recommendedName>
</protein>
<dbReference type="EMBL" id="APRJ01000015">
    <property type="protein sequence ID" value="ENW85222.1"/>
    <property type="molecule type" value="Genomic_DNA"/>
</dbReference>
<evidence type="ECO:0000313" key="2">
    <source>
        <dbReference type="EMBL" id="ENW85222.1"/>
    </source>
</evidence>
<reference evidence="2 3" key="1">
    <citation type="submission" date="2013-02" db="EMBL/GenBank/DDBJ databases">
        <title>The Genome Sequence of Acinetobacter sp. NIPH 713.</title>
        <authorList>
            <consortium name="The Broad Institute Genome Sequencing Platform"/>
            <consortium name="The Broad Institute Genome Sequencing Center for Infectious Disease"/>
            <person name="Cerqueira G."/>
            <person name="Feldgarden M."/>
            <person name="Courvalin P."/>
            <person name="Perichon B."/>
            <person name="Grillot-Courvalin C."/>
            <person name="Clermont D."/>
            <person name="Rocha E."/>
            <person name="Yoon E.-J."/>
            <person name="Nemec A."/>
            <person name="Walker B."/>
            <person name="Young S.K."/>
            <person name="Zeng Q."/>
            <person name="Gargeya S."/>
            <person name="Fitzgerald M."/>
            <person name="Haas B."/>
            <person name="Abouelleil A."/>
            <person name="Alvarado L."/>
            <person name="Arachchi H.M."/>
            <person name="Berlin A.M."/>
            <person name="Chapman S.B."/>
            <person name="Dewar J."/>
            <person name="Goldberg J."/>
            <person name="Griggs A."/>
            <person name="Gujja S."/>
            <person name="Hansen M."/>
            <person name="Howarth C."/>
            <person name="Imamovic A."/>
            <person name="Larimer J."/>
            <person name="McCowan C."/>
            <person name="Murphy C."/>
            <person name="Neiman D."/>
            <person name="Pearson M."/>
            <person name="Priest M."/>
            <person name="Roberts A."/>
            <person name="Saif S."/>
            <person name="Shea T."/>
            <person name="Sisk P."/>
            <person name="Sykes S."/>
            <person name="Wortman J."/>
            <person name="Nusbaum C."/>
            <person name="Birren B."/>
        </authorList>
    </citation>
    <scope>NUCLEOTIDE SEQUENCE [LARGE SCALE GENOMIC DNA]</scope>
    <source>
        <strain evidence="2 3">NIPH 713</strain>
    </source>
</reference>
<dbReference type="GO" id="GO:0016758">
    <property type="term" value="F:hexosyltransferase activity"/>
    <property type="evidence" value="ECO:0007669"/>
    <property type="project" value="UniProtKB-ARBA"/>
</dbReference>
<dbReference type="PANTHER" id="PTHR22916:SF3">
    <property type="entry name" value="UDP-GLCNAC:BETAGAL BETA-1,3-N-ACETYLGLUCOSAMINYLTRANSFERASE-LIKE PROTEIN 1"/>
    <property type="match status" value="1"/>
</dbReference>
<feature type="domain" description="Glycosyltransferase 2-like" evidence="1">
    <location>
        <begin position="6"/>
        <end position="157"/>
    </location>
</feature>
<dbReference type="PANTHER" id="PTHR22916">
    <property type="entry name" value="GLYCOSYLTRANSFERASE"/>
    <property type="match status" value="1"/>
</dbReference>
<organism evidence="2 3">
    <name type="scientific">Acinetobacter pseudolwoffii</name>
    <dbReference type="NCBI Taxonomy" id="2053287"/>
    <lineage>
        <taxon>Bacteria</taxon>
        <taxon>Pseudomonadati</taxon>
        <taxon>Pseudomonadota</taxon>
        <taxon>Gammaproteobacteria</taxon>
        <taxon>Moraxellales</taxon>
        <taxon>Moraxellaceae</taxon>
        <taxon>Acinetobacter</taxon>
    </lineage>
</organism>
<accession>N9KMB3</accession>
<name>N9KMB3_9GAMM</name>
<dbReference type="Gene3D" id="3.90.550.10">
    <property type="entry name" value="Spore Coat Polysaccharide Biosynthesis Protein SpsA, Chain A"/>
    <property type="match status" value="1"/>
</dbReference>
<evidence type="ECO:0000259" key="1">
    <source>
        <dbReference type="Pfam" id="PF00535"/>
    </source>
</evidence>